<organism evidence="1 2">
    <name type="scientific">Burkholderia phage BcepMigl</name>
    <dbReference type="NCBI Taxonomy" id="2886899"/>
    <lineage>
        <taxon>Viruses</taxon>
        <taxon>Duplodnaviria</taxon>
        <taxon>Heunggongvirae</taxon>
        <taxon>Uroviricota</taxon>
        <taxon>Caudoviricetes</taxon>
        <taxon>Lessievirus</taxon>
        <taxon>Lessievirus bcepmigl</taxon>
    </lineage>
</organism>
<name>I6X6S0_9CAUD</name>
<gene>
    <name evidence="1" type="ORF">BcepMigl_gp33</name>
</gene>
<sequence length="98" mass="11360">MALTPEKREALMLARERIAGRKNQFICHALDFISMRHPHLEPACVSLKKYIGKQLGSPTWALGTWHEFNGFGDRGDAQRRADRLAWIDWMLDEPKEAR</sequence>
<keyword evidence="2" id="KW-1185">Reference proteome</keyword>
<evidence type="ECO:0000313" key="1">
    <source>
        <dbReference type="EMBL" id="AFN39102.1"/>
    </source>
</evidence>
<accession>I6X6S0</accession>
<evidence type="ECO:0000313" key="2">
    <source>
        <dbReference type="Proteomes" id="UP000009014"/>
    </source>
</evidence>
<dbReference type="GeneID" id="14296480"/>
<reference evidence="1 2" key="1">
    <citation type="submission" date="2012-05" db="EMBL/GenBank/DDBJ databases">
        <title>Complete genome of the Bcep22-like bacteriophage BcepMigl.</title>
        <authorList>
            <person name="Gill J.J."/>
            <person name="Migl D.M."/>
            <person name="Summer E.J."/>
            <person name="Gonzlaez C.F."/>
            <person name="Young R."/>
        </authorList>
    </citation>
    <scope>NUCLEOTIDE SEQUENCE [LARGE SCALE GENOMIC DNA]</scope>
</reference>
<dbReference type="RefSeq" id="YP_007236779.1">
    <property type="nucleotide sequence ID" value="NC_019917.1"/>
</dbReference>
<dbReference type="Proteomes" id="UP000009014">
    <property type="component" value="Segment"/>
</dbReference>
<dbReference type="EMBL" id="JX104231">
    <property type="protein sequence ID" value="AFN39102.1"/>
    <property type="molecule type" value="Genomic_DNA"/>
</dbReference>
<dbReference type="KEGG" id="vg:14296480"/>
<dbReference type="OrthoDB" id="28338at10239"/>
<proteinExistence type="predicted"/>
<protein>
    <submittedName>
        <fullName evidence="1">Uncharacterized protein</fullName>
    </submittedName>
</protein>